<dbReference type="PANTHER" id="PTHR31912:SF34">
    <property type="entry name" value="NOTOCHORD-RELATED PROTEIN"/>
    <property type="match status" value="1"/>
</dbReference>
<comment type="caution">
    <text evidence="3">The sequence shown here is derived from an EMBL/GenBank/DDBJ whole genome shotgun (WGS) entry which is preliminary data.</text>
</comment>
<feature type="region of interest" description="Disordered" evidence="2">
    <location>
        <begin position="620"/>
        <end position="661"/>
    </location>
</feature>
<proteinExistence type="predicted"/>
<feature type="compositionally biased region" description="Acidic residues" evidence="2">
    <location>
        <begin position="627"/>
        <end position="641"/>
    </location>
</feature>
<organism evidence="3 4">
    <name type="scientific">Marasmius crinis-equi</name>
    <dbReference type="NCBI Taxonomy" id="585013"/>
    <lineage>
        <taxon>Eukaryota</taxon>
        <taxon>Fungi</taxon>
        <taxon>Dikarya</taxon>
        <taxon>Basidiomycota</taxon>
        <taxon>Agaricomycotina</taxon>
        <taxon>Agaricomycetes</taxon>
        <taxon>Agaricomycetidae</taxon>
        <taxon>Agaricales</taxon>
        <taxon>Marasmiineae</taxon>
        <taxon>Marasmiaceae</taxon>
        <taxon>Marasmius</taxon>
    </lineage>
</organism>
<accession>A0ABR3F0F9</accession>
<evidence type="ECO:0000256" key="1">
    <source>
        <dbReference type="SAM" id="Coils"/>
    </source>
</evidence>
<protein>
    <submittedName>
        <fullName evidence="3">Uncharacterized protein</fullName>
    </submittedName>
</protein>
<feature type="compositionally biased region" description="Basic and acidic residues" evidence="2">
    <location>
        <begin position="50"/>
        <end position="64"/>
    </location>
</feature>
<keyword evidence="4" id="KW-1185">Reference proteome</keyword>
<sequence length="1477" mass="166627">MPDYTSAARPTVDETVDDVEVVWEPCKVEGKWRVFCKPCKDALMHPDGRNPYHASKHELSDSHQKKVKKTAQGENPAPMLHDASQSQKPAVPFRDQWDVAATSLLQSFARCGSHRETLPEITALPCSPPQSSQPPMPNLDFCDDDGGFAQSEERWAVSDIMERLGQAMEFGPDTVDSDDEECEVPEARLDVDPEDMQPSGRTWAFNAKSAESIFLGQAAKKRRQDIDPYHSWFPWDSRLTCTLDILMHLPRSMFSSRQLDLFLWLLRINGIQNVPSTKTMKELNANLQKLFGIQTFKYKGPFGHVYYVNSFADIIAQEMSNPKVRPHLSFYPEDSGSYLGEARQGERWLNEIGDDELTPMVRLGTGAAARDYYVFEPALLRDNRGIWMPHRWHTKRKGNKSVFVGRCWKMVPIHRGAGRYSWRVLTNEEGLFEEEEFLMSFPELRGKEDMFRLPSPVTEIEDILAPCGEVRAWTLTEPAKGNHWRELAKGHRVLAFLIWLYCDDTSGNTSKRWNEHNSFLFTAAGLNRTEVSKEYNMQFLCTSNSAPPLEMLVGVVDQIQDGQTHGIWAWDGEFDEPVLLLPTVLALLGDNPMQSEFACHIGLRGKHFCRACKVKGKDFKDVHGDGDSDDGDDSDGDEDDDRGSATSVGNSEAGGQRKRKKFVESLDAMKRRVFDFIKPGEPRTRAETIQQLEAHFDLAKSPGNGGRMKAERTRTGLKDTFQMFFVNRMLNSYKGRRTLATKTAALEQAKSSLPAETSSPVWRIRGLNPHSDTPVEILHVVLLGFVKYLWRDVIQNQIKKKDEKMKELSARLSSVNVEALTGGDFRKLAQVAPFVLHGLVSDECYDTWVALSKLIPLIWQPEITDLPQYLNTLESEIQNFLVHAAKWSIRWFNKPKFHIIVHLPFHIRRLGPGVLFATESFESYNAVIRCKSTHSNRQAPSRDIVFAFAQGNRIRHFLSGGRFLLRGAVPWTDELQEARKDFDNSDLPQSRRISDVQLYFRNCRPRVDEWVTVASLPLKVVDQSGNVITGYLGLSSFQETEDDSGFCDFESGSRYIPFLSTQSSQRGCRIAQLPEIESINSNVSNLRPARRIRLDNRDQVGIGTYVIVQLPSSSLNPGSLLSEDTMRLLSVANVVEILHHREGWDVILVRLFVAGREPTVQGMPRLRTRVPDTYVVLERKDVLCSVNVQHDCIAHKCKVKQTVTVRQERHDTSLRRGRVEHQGNPHDVVLNTAQMRDAKFVQRFRIQPSLLPVIETITASAERECTATRKAKEAVDPIVGGSVGSAPSRCPRPSARPPTPVPSTSDSSLPQSQMHWQAQHNTHTYIPTQPIRQPQAGTAGYEYPQSAPLTAEAIYWHQQSFLGGSRAAATHGRLPIHPSAQHDVHSTHHMLHPQVQQVSPPARSGVLEQIFPSTPAAIHQHPQALSRGHAFSAAPPSSCPQHPPYPQPQQAFPNAPLVHSSRTRQPSVPSRLRYQVD</sequence>
<feature type="region of interest" description="Disordered" evidence="2">
    <location>
        <begin position="50"/>
        <end position="83"/>
    </location>
</feature>
<reference evidence="3 4" key="1">
    <citation type="submission" date="2024-02" db="EMBL/GenBank/DDBJ databases">
        <title>A draft genome for the cacao thread blight pathogen Marasmius crinis-equi.</title>
        <authorList>
            <person name="Cohen S.P."/>
            <person name="Baruah I.K."/>
            <person name="Amoako-Attah I."/>
            <person name="Bukari Y."/>
            <person name="Meinhardt L.W."/>
            <person name="Bailey B.A."/>
        </authorList>
    </citation>
    <scope>NUCLEOTIDE SEQUENCE [LARGE SCALE GENOMIC DNA]</scope>
    <source>
        <strain evidence="3 4">GH-76</strain>
    </source>
</reference>
<evidence type="ECO:0000313" key="4">
    <source>
        <dbReference type="Proteomes" id="UP001465976"/>
    </source>
</evidence>
<dbReference type="EMBL" id="JBAHYK010001283">
    <property type="protein sequence ID" value="KAL0568669.1"/>
    <property type="molecule type" value="Genomic_DNA"/>
</dbReference>
<evidence type="ECO:0000256" key="2">
    <source>
        <dbReference type="SAM" id="MobiDB-lite"/>
    </source>
</evidence>
<feature type="region of interest" description="Disordered" evidence="2">
    <location>
        <begin position="1418"/>
        <end position="1477"/>
    </location>
</feature>
<keyword evidence="1" id="KW-0175">Coiled coil</keyword>
<feature type="region of interest" description="Disordered" evidence="2">
    <location>
        <begin position="1268"/>
        <end position="1316"/>
    </location>
</feature>
<gene>
    <name evidence="3" type="ORF">V5O48_013310</name>
</gene>
<dbReference type="Proteomes" id="UP001465976">
    <property type="component" value="Unassembled WGS sequence"/>
</dbReference>
<feature type="compositionally biased region" description="Pro residues" evidence="2">
    <location>
        <begin position="1437"/>
        <end position="1447"/>
    </location>
</feature>
<feature type="coiled-coil region" evidence="1">
    <location>
        <begin position="791"/>
        <end position="818"/>
    </location>
</feature>
<name>A0ABR3F0F9_9AGAR</name>
<evidence type="ECO:0000313" key="3">
    <source>
        <dbReference type="EMBL" id="KAL0568669.1"/>
    </source>
</evidence>
<dbReference type="PANTHER" id="PTHR31912">
    <property type="entry name" value="IP13529P"/>
    <property type="match status" value="1"/>
</dbReference>